<evidence type="ECO:0000256" key="1">
    <source>
        <dbReference type="SAM" id="MobiDB-lite"/>
    </source>
</evidence>
<proteinExistence type="predicted"/>
<keyword evidence="4" id="KW-1185">Reference proteome</keyword>
<dbReference type="Proteomes" id="UP001595914">
    <property type="component" value="Unassembled WGS sequence"/>
</dbReference>
<organism evidence="3 4">
    <name type="scientific">Rhodococcus kronopolitis</name>
    <dbReference type="NCBI Taxonomy" id="1460226"/>
    <lineage>
        <taxon>Bacteria</taxon>
        <taxon>Bacillati</taxon>
        <taxon>Actinomycetota</taxon>
        <taxon>Actinomycetes</taxon>
        <taxon>Mycobacteriales</taxon>
        <taxon>Nocardiaceae</taxon>
        <taxon>Rhodococcus</taxon>
    </lineage>
</organism>
<dbReference type="RefSeq" id="WP_378414189.1">
    <property type="nucleotide sequence ID" value="NZ_JBHSFO010000002.1"/>
</dbReference>
<evidence type="ECO:0000259" key="2">
    <source>
        <dbReference type="Pfam" id="PF09851"/>
    </source>
</evidence>
<reference evidence="4" key="1">
    <citation type="journal article" date="2019" name="Int. J. Syst. Evol. Microbiol.">
        <title>The Global Catalogue of Microorganisms (GCM) 10K type strain sequencing project: providing services to taxonomists for standard genome sequencing and annotation.</title>
        <authorList>
            <consortium name="The Broad Institute Genomics Platform"/>
            <consortium name="The Broad Institute Genome Sequencing Center for Infectious Disease"/>
            <person name="Wu L."/>
            <person name="Ma J."/>
        </authorList>
    </citation>
    <scope>NUCLEOTIDE SEQUENCE [LARGE SCALE GENOMIC DNA]</scope>
    <source>
        <strain evidence="4">CCUG 54520</strain>
    </source>
</reference>
<name>A0ABV9FL29_9NOCA</name>
<accession>A0ABV9FL29</accession>
<dbReference type="EMBL" id="JBHSFO010000002">
    <property type="protein sequence ID" value="MFC4602736.1"/>
    <property type="molecule type" value="Genomic_DNA"/>
</dbReference>
<feature type="domain" description="SHOCT" evidence="2">
    <location>
        <begin position="98"/>
        <end position="124"/>
    </location>
</feature>
<dbReference type="Pfam" id="PF09851">
    <property type="entry name" value="SHOCT"/>
    <property type="match status" value="1"/>
</dbReference>
<evidence type="ECO:0000313" key="4">
    <source>
        <dbReference type="Proteomes" id="UP001595914"/>
    </source>
</evidence>
<feature type="region of interest" description="Disordered" evidence="1">
    <location>
        <begin position="26"/>
        <end position="50"/>
    </location>
</feature>
<feature type="compositionally biased region" description="Polar residues" evidence="1">
    <location>
        <begin position="27"/>
        <end position="37"/>
    </location>
</feature>
<evidence type="ECO:0000313" key="3">
    <source>
        <dbReference type="EMBL" id="MFC4602736.1"/>
    </source>
</evidence>
<protein>
    <submittedName>
        <fullName evidence="3">SHOCT domain-containing protein</fullName>
    </submittedName>
</protein>
<comment type="caution">
    <text evidence="3">The sequence shown here is derived from an EMBL/GenBank/DDBJ whole genome shotgun (WGS) entry which is preliminary data.</text>
</comment>
<sequence length="125" mass="12932">MPLGRGRVGRPGLLGTMARTAVITGTAKATSNAMNRSSQRRGAEQQAYADQQAAAQQQAYADQQAAAQQQAFAAQQAAAQQAAAQQAQAAPADDLISKLQQLGTLHENGVLSDQEFAAAKAKLLG</sequence>
<gene>
    <name evidence="3" type="ORF">ACFO6S_03415</name>
</gene>
<dbReference type="InterPro" id="IPR018649">
    <property type="entry name" value="SHOCT"/>
</dbReference>